<keyword evidence="2" id="KW-0472">Membrane</keyword>
<keyword evidence="5" id="KW-1185">Reference proteome</keyword>
<feature type="transmembrane region" description="Helical" evidence="2">
    <location>
        <begin position="6"/>
        <end position="29"/>
    </location>
</feature>
<proteinExistence type="predicted"/>
<dbReference type="PANTHER" id="PTHR45138">
    <property type="entry name" value="REGULATORY COMPONENTS OF SENSORY TRANSDUCTION SYSTEM"/>
    <property type="match status" value="1"/>
</dbReference>
<dbReference type="AlphaFoldDB" id="A0A1M5U5Y8"/>
<dbReference type="GO" id="GO:0052621">
    <property type="term" value="F:diguanylate cyclase activity"/>
    <property type="evidence" value="ECO:0007669"/>
    <property type="project" value="TreeGrafter"/>
</dbReference>
<dbReference type="NCBIfam" id="TIGR00254">
    <property type="entry name" value="GGDEF"/>
    <property type="match status" value="1"/>
</dbReference>
<dbReference type="InterPro" id="IPR007892">
    <property type="entry name" value="CHASE4"/>
</dbReference>
<dbReference type="SMART" id="SM00267">
    <property type="entry name" value="GGDEF"/>
    <property type="match status" value="1"/>
</dbReference>
<name>A0A1M5U5Y8_9BACT</name>
<dbReference type="Gene3D" id="6.10.340.10">
    <property type="match status" value="1"/>
</dbReference>
<sequence length="503" mass="58772">MKLFKQFLMIQLIALVIILTMIIITLNFLEQDLDASIRKNQQVFQNSAERLFNSEIEPIVDFCLDYSLWDDTVNFVNSLDMMWAKKYLNISYFSNFNIDFLAVYTPEGYNIYADTKYDSLLQFLKNINAKKLFSHLEIGTPIYKYLSKINLVLVLVYSTIQPTDDEQRLTPPAGYLVMGMILSEEKFKKIQEILSSNVKIYTNLASFYIPKYDKFTLLYRKYLKDENGNNVAIFEVSRKSFGLLNIHNLIAKISLSFVFVVFIIFVLFTFFIISRTILPIQKITNGISKHNIQYFEKFFKRKDEIGQLAKTARDYIIQSDKIKQYVKELESKTEELKNVNMKIRKLLETDHLTNLLTRHVLAEQLDRLIKQSREKSIPLSVIFIDLDNFKNVNDTYNHLVGDQILKKIGEIINSSVRKSDFPIRYGGDEIIILLTNTPKKEAKMIAERIRKRIEDELFEKYGITASIGITQLKPEDDFESFITRVDDLVYKAKKAGKNQIFID</sequence>
<reference evidence="5" key="1">
    <citation type="submission" date="2016-11" db="EMBL/GenBank/DDBJ databases">
        <authorList>
            <person name="Varghese N."/>
            <person name="Submissions S."/>
        </authorList>
    </citation>
    <scope>NUCLEOTIDE SEQUENCE [LARGE SCALE GENOMIC DNA]</scope>
    <source>
        <strain evidence="5">DSM 15807</strain>
    </source>
</reference>
<keyword evidence="2" id="KW-1133">Transmembrane helix</keyword>
<evidence type="ECO:0000313" key="4">
    <source>
        <dbReference type="EMBL" id="SHH58417.1"/>
    </source>
</evidence>
<evidence type="ECO:0000256" key="2">
    <source>
        <dbReference type="SAM" id="Phobius"/>
    </source>
</evidence>
<dbReference type="EMBL" id="FQXN01000008">
    <property type="protein sequence ID" value="SHH58417.1"/>
    <property type="molecule type" value="Genomic_DNA"/>
</dbReference>
<dbReference type="Pfam" id="PF05228">
    <property type="entry name" value="CHASE4"/>
    <property type="match status" value="1"/>
</dbReference>
<keyword evidence="2" id="KW-0812">Transmembrane</keyword>
<feature type="coiled-coil region" evidence="1">
    <location>
        <begin position="322"/>
        <end position="349"/>
    </location>
</feature>
<dbReference type="CDD" id="cd01949">
    <property type="entry name" value="GGDEF"/>
    <property type="match status" value="1"/>
</dbReference>
<keyword evidence="1" id="KW-0175">Coiled coil</keyword>
<dbReference type="FunFam" id="3.30.70.270:FF:000001">
    <property type="entry name" value="Diguanylate cyclase domain protein"/>
    <property type="match status" value="1"/>
</dbReference>
<organism evidence="4 5">
    <name type="scientific">Thermosipho atlanticus DSM 15807</name>
    <dbReference type="NCBI Taxonomy" id="1123380"/>
    <lineage>
        <taxon>Bacteria</taxon>
        <taxon>Thermotogati</taxon>
        <taxon>Thermotogota</taxon>
        <taxon>Thermotogae</taxon>
        <taxon>Thermotogales</taxon>
        <taxon>Fervidobacteriaceae</taxon>
        <taxon>Thermosipho</taxon>
    </lineage>
</organism>
<dbReference type="RefSeq" id="WP_073074009.1">
    <property type="nucleotide sequence ID" value="NZ_FQXN01000008.1"/>
</dbReference>
<dbReference type="PROSITE" id="PS50887">
    <property type="entry name" value="GGDEF"/>
    <property type="match status" value="1"/>
</dbReference>
<dbReference type="InterPro" id="IPR029787">
    <property type="entry name" value="Nucleotide_cyclase"/>
</dbReference>
<dbReference type="PANTHER" id="PTHR45138:SF9">
    <property type="entry name" value="DIGUANYLATE CYCLASE DGCM-RELATED"/>
    <property type="match status" value="1"/>
</dbReference>
<evidence type="ECO:0000256" key="1">
    <source>
        <dbReference type="SAM" id="Coils"/>
    </source>
</evidence>
<dbReference type="InterPro" id="IPR050469">
    <property type="entry name" value="Diguanylate_Cyclase"/>
</dbReference>
<dbReference type="Proteomes" id="UP000242592">
    <property type="component" value="Unassembled WGS sequence"/>
</dbReference>
<accession>A0A1M5U5Y8</accession>
<dbReference type="InterPro" id="IPR000160">
    <property type="entry name" value="GGDEF_dom"/>
</dbReference>
<feature type="domain" description="GGDEF" evidence="3">
    <location>
        <begin position="377"/>
        <end position="503"/>
    </location>
</feature>
<dbReference type="Pfam" id="PF00990">
    <property type="entry name" value="GGDEF"/>
    <property type="match status" value="1"/>
</dbReference>
<dbReference type="SUPFAM" id="SSF55073">
    <property type="entry name" value="Nucleotide cyclase"/>
    <property type="match status" value="1"/>
</dbReference>
<dbReference type="Gene3D" id="3.30.70.270">
    <property type="match status" value="1"/>
</dbReference>
<dbReference type="OrthoDB" id="48290at2"/>
<gene>
    <name evidence="4" type="ORF">SAMN02745199_1642</name>
</gene>
<evidence type="ECO:0000259" key="3">
    <source>
        <dbReference type="PROSITE" id="PS50887"/>
    </source>
</evidence>
<dbReference type="InterPro" id="IPR043128">
    <property type="entry name" value="Rev_trsase/Diguanyl_cyclase"/>
</dbReference>
<protein>
    <submittedName>
        <fullName evidence="4">Diguanylate cyclase (GGDEF) domain-containing protein</fullName>
    </submittedName>
</protein>
<evidence type="ECO:0000313" key="5">
    <source>
        <dbReference type="Proteomes" id="UP000242592"/>
    </source>
</evidence>
<dbReference type="STRING" id="1123380.SAMN02745199_1642"/>
<feature type="transmembrane region" description="Helical" evidence="2">
    <location>
        <begin position="249"/>
        <end position="273"/>
    </location>
</feature>